<reference evidence="1 2" key="1">
    <citation type="submission" date="2020-08" db="EMBL/GenBank/DDBJ databases">
        <title>Genomic Encyclopedia of Type Strains, Phase IV (KMG-IV): sequencing the most valuable type-strain genomes for metagenomic binning, comparative biology and taxonomic classification.</title>
        <authorList>
            <person name="Goeker M."/>
        </authorList>
    </citation>
    <scope>NUCLEOTIDE SEQUENCE [LARGE SCALE GENOMIC DNA]</scope>
    <source>
        <strain evidence="1 2">DSM 26718</strain>
    </source>
</reference>
<name>A0A7W9T0A6_9BACT</name>
<organism evidence="1 2">
    <name type="scientific">Hymenobacter luteus</name>
    <dbReference type="NCBI Taxonomy" id="1411122"/>
    <lineage>
        <taxon>Bacteria</taxon>
        <taxon>Pseudomonadati</taxon>
        <taxon>Bacteroidota</taxon>
        <taxon>Cytophagia</taxon>
        <taxon>Cytophagales</taxon>
        <taxon>Hymenobacteraceae</taxon>
        <taxon>Hymenobacter</taxon>
    </lineage>
</organism>
<proteinExistence type="predicted"/>
<evidence type="ECO:0000313" key="1">
    <source>
        <dbReference type="EMBL" id="MBB6059036.1"/>
    </source>
</evidence>
<keyword evidence="2" id="KW-1185">Reference proteome</keyword>
<dbReference type="AlphaFoldDB" id="A0A7W9T0A6"/>
<evidence type="ECO:0000313" key="2">
    <source>
        <dbReference type="Proteomes" id="UP000532746"/>
    </source>
</evidence>
<protein>
    <submittedName>
        <fullName evidence="1">Uncharacterized protein</fullName>
    </submittedName>
</protein>
<accession>A0A7W9T0A6</accession>
<dbReference type="EMBL" id="JACHGG010000002">
    <property type="protein sequence ID" value="MBB6059036.1"/>
    <property type="molecule type" value="Genomic_DNA"/>
</dbReference>
<dbReference type="Proteomes" id="UP000532746">
    <property type="component" value="Unassembled WGS sequence"/>
</dbReference>
<sequence length="67" mass="7546">MQKMVGWFMLVIVGWAVPEVARATAQIPDLLLYQGDTLYLPESPLETYFEGRKDAPCRLTPCVQSSN</sequence>
<gene>
    <name evidence="1" type="ORF">HNQ93_001882</name>
</gene>
<comment type="caution">
    <text evidence="1">The sequence shown here is derived from an EMBL/GenBank/DDBJ whole genome shotgun (WGS) entry which is preliminary data.</text>
</comment>